<dbReference type="GO" id="GO:0098796">
    <property type="term" value="C:membrane protein complex"/>
    <property type="evidence" value="ECO:0007669"/>
    <property type="project" value="UniProtKB-ARBA"/>
</dbReference>
<reference evidence="6 7" key="1">
    <citation type="submission" date="2009-04" db="EMBL/GenBank/DDBJ databases">
        <authorList>
            <person name="Weinstock G."/>
            <person name="Sodergren E."/>
            <person name="Clifton S."/>
            <person name="Fulton L."/>
            <person name="Fulton B."/>
            <person name="Courtney L."/>
            <person name="Fronick C."/>
            <person name="Harrison M."/>
            <person name="Strong C."/>
            <person name="Farmer C."/>
            <person name="Delahaunty K."/>
            <person name="Markovic C."/>
            <person name="Hall O."/>
            <person name="Minx P."/>
            <person name="Tomlinson C."/>
            <person name="Mitreva M."/>
            <person name="Nelson J."/>
            <person name="Hou S."/>
            <person name="Wollam A."/>
            <person name="Pepin K.H."/>
            <person name="Johnson M."/>
            <person name="Bhonagiri V."/>
            <person name="Nash W.E."/>
            <person name="Warren W."/>
            <person name="Chinwalla A."/>
            <person name="Mardis E.R."/>
            <person name="Wilson R.K."/>
        </authorList>
    </citation>
    <scope>NUCLEOTIDE SEQUENCE [LARGE SCALE GENOMIC DNA]</scope>
    <source>
        <strain evidence="6 7">DSM 13280</strain>
    </source>
</reference>
<comment type="caution">
    <text evidence="6">The sequence shown here is derived from an EMBL/GenBank/DDBJ whole genome shotgun (WGS) entry which is preliminary data.</text>
</comment>
<evidence type="ECO:0000256" key="2">
    <source>
        <dbReference type="ARBA" id="ARBA00022448"/>
    </source>
</evidence>
<dbReference type="HOGENOM" id="CLU_000604_1_22_11"/>
<dbReference type="FunFam" id="3.40.50.300:FF:000032">
    <property type="entry name" value="Export ABC transporter ATP-binding protein"/>
    <property type="match status" value="1"/>
</dbReference>
<dbReference type="GO" id="GO:0022857">
    <property type="term" value="F:transmembrane transporter activity"/>
    <property type="evidence" value="ECO:0007669"/>
    <property type="project" value="UniProtKB-ARBA"/>
</dbReference>
<keyword evidence="3" id="KW-0547">Nucleotide-binding</keyword>
<organism evidence="6 7">
    <name type="scientific">Collinsella intestinalis DSM 13280</name>
    <dbReference type="NCBI Taxonomy" id="521003"/>
    <lineage>
        <taxon>Bacteria</taxon>
        <taxon>Bacillati</taxon>
        <taxon>Actinomycetota</taxon>
        <taxon>Coriobacteriia</taxon>
        <taxon>Coriobacteriales</taxon>
        <taxon>Coriobacteriaceae</taxon>
        <taxon>Collinsella</taxon>
    </lineage>
</organism>
<dbReference type="InterPro" id="IPR027417">
    <property type="entry name" value="P-loop_NTPase"/>
</dbReference>
<dbReference type="Gene3D" id="3.40.50.300">
    <property type="entry name" value="P-loop containing nucleotide triphosphate hydrolases"/>
    <property type="match status" value="1"/>
</dbReference>
<evidence type="ECO:0000256" key="1">
    <source>
        <dbReference type="ARBA" id="ARBA00005417"/>
    </source>
</evidence>
<protein>
    <submittedName>
        <fullName evidence="6">ABC transporter, ATP-binding protein</fullName>
    </submittedName>
</protein>
<dbReference type="GO" id="GO:0016887">
    <property type="term" value="F:ATP hydrolysis activity"/>
    <property type="evidence" value="ECO:0007669"/>
    <property type="project" value="InterPro"/>
</dbReference>
<evidence type="ECO:0000259" key="5">
    <source>
        <dbReference type="PROSITE" id="PS50893"/>
    </source>
</evidence>
<comment type="similarity">
    <text evidence="1">Belongs to the ABC transporter superfamily.</text>
</comment>
<dbReference type="GeneID" id="77465970"/>
<evidence type="ECO:0000256" key="3">
    <source>
        <dbReference type="ARBA" id="ARBA00022741"/>
    </source>
</evidence>
<proteinExistence type="inferred from homology"/>
<dbReference type="AlphaFoldDB" id="C4FAH4"/>
<dbReference type="Proteomes" id="UP000003295">
    <property type="component" value="Unassembled WGS sequence"/>
</dbReference>
<dbReference type="InterPro" id="IPR003439">
    <property type="entry name" value="ABC_transporter-like_ATP-bd"/>
</dbReference>
<feature type="domain" description="ABC transporter" evidence="5">
    <location>
        <begin position="36"/>
        <end position="275"/>
    </location>
</feature>
<dbReference type="CDD" id="cd03255">
    <property type="entry name" value="ABC_MJ0796_LolCDE_FtsE"/>
    <property type="match status" value="1"/>
</dbReference>
<keyword evidence="2" id="KW-0813">Transport</keyword>
<gene>
    <name evidence="6" type="ORF">COLINT_03066</name>
</gene>
<keyword evidence="4 6" id="KW-0067">ATP-binding</keyword>
<dbReference type="SMART" id="SM00382">
    <property type="entry name" value="AAA"/>
    <property type="match status" value="1"/>
</dbReference>
<dbReference type="RefSeq" id="WP_006723285.1">
    <property type="nucleotide sequence ID" value="NZ_GG692710.1"/>
</dbReference>
<dbReference type="PANTHER" id="PTHR42798:SF7">
    <property type="entry name" value="ALPHA-D-RIBOSE 1-METHYLPHOSPHONATE 5-TRIPHOSPHATE SYNTHASE SUBUNIT PHNL"/>
    <property type="match status" value="1"/>
</dbReference>
<dbReference type="PANTHER" id="PTHR42798">
    <property type="entry name" value="LIPOPROTEIN-RELEASING SYSTEM ATP-BINDING PROTEIN LOLD"/>
    <property type="match status" value="1"/>
</dbReference>
<dbReference type="EMBL" id="ABXH02000019">
    <property type="protein sequence ID" value="EEP44108.1"/>
    <property type="molecule type" value="Genomic_DNA"/>
</dbReference>
<sequence length="286" mass="30956">MIEMAFGKNGAHMAEPQVPGVSVAGGAAVRAGVPVLEVNHVEKVYGSRNNVTRALADVSFAVDKGEFVGIMGASGSGKSTLLNCVSTIDTVTSGNVVINGADVTRMKHAKLTRFRREQLGFIFQDSNLLDTLTARENIALPLTIARVPAKETLARVEQVAQRLDIAGVLDKYPYQMSGGQQQRVAAARALVTDPAIILADEPTGALDSKNARLLLESIETMNRQYQATVLMVTHDSFAASYTNRVLFIRDGRIFTELRRGDSPRREFFDRIMEVVAMMGGEGSDAL</sequence>
<dbReference type="STRING" id="521003.COLINT_03066"/>
<dbReference type="InterPro" id="IPR003593">
    <property type="entry name" value="AAA+_ATPase"/>
</dbReference>
<dbReference type="PROSITE" id="PS50893">
    <property type="entry name" value="ABC_TRANSPORTER_2"/>
    <property type="match status" value="1"/>
</dbReference>
<accession>C4FAH4</accession>
<dbReference type="GO" id="GO:0005524">
    <property type="term" value="F:ATP binding"/>
    <property type="evidence" value="ECO:0007669"/>
    <property type="project" value="UniProtKB-KW"/>
</dbReference>
<dbReference type="eggNOG" id="COG1136">
    <property type="taxonomic scope" value="Bacteria"/>
</dbReference>
<evidence type="ECO:0000256" key="4">
    <source>
        <dbReference type="ARBA" id="ARBA00022840"/>
    </source>
</evidence>
<dbReference type="SUPFAM" id="SSF52540">
    <property type="entry name" value="P-loop containing nucleoside triphosphate hydrolases"/>
    <property type="match status" value="1"/>
</dbReference>
<name>C4FAH4_9ACTN</name>
<evidence type="ECO:0000313" key="6">
    <source>
        <dbReference type="EMBL" id="EEP44108.1"/>
    </source>
</evidence>
<dbReference type="InterPro" id="IPR017911">
    <property type="entry name" value="MacB-like_ATP-bd"/>
</dbReference>
<evidence type="ECO:0000313" key="7">
    <source>
        <dbReference type="Proteomes" id="UP000003295"/>
    </source>
</evidence>
<dbReference type="Pfam" id="PF00005">
    <property type="entry name" value="ABC_tran"/>
    <property type="match status" value="1"/>
</dbReference>